<reference evidence="2 3" key="1">
    <citation type="submission" date="2017-12" db="EMBL/GenBank/DDBJ databases">
        <title>Gene loss provides genomic basis for host adaptation in cereal stripe rust fungi.</title>
        <authorList>
            <person name="Xia C."/>
        </authorList>
    </citation>
    <scope>NUCLEOTIDE SEQUENCE [LARGE SCALE GENOMIC DNA]</scope>
    <source>
        <strain evidence="2 3">93TX-2</strain>
    </source>
</reference>
<proteinExistence type="predicted"/>
<feature type="region of interest" description="Disordered" evidence="1">
    <location>
        <begin position="1083"/>
        <end position="1114"/>
    </location>
</feature>
<feature type="compositionally biased region" description="Basic and acidic residues" evidence="1">
    <location>
        <begin position="165"/>
        <end position="178"/>
    </location>
</feature>
<feature type="compositionally biased region" description="Polar residues" evidence="1">
    <location>
        <begin position="179"/>
        <end position="203"/>
    </location>
</feature>
<reference evidence="3" key="2">
    <citation type="journal article" date="2018" name="BMC Genomics">
        <title>Genomic insights into host adaptation between the wheat stripe rust pathogen (Puccinia striiformis f. sp. tritici) and the barley stripe rust pathogen (Puccinia striiformis f. sp. hordei).</title>
        <authorList>
            <person name="Xia C."/>
            <person name="Wang M."/>
            <person name="Yin C."/>
            <person name="Cornejo O.E."/>
            <person name="Hulbert S.H."/>
            <person name="Chen X."/>
        </authorList>
    </citation>
    <scope>NUCLEOTIDE SEQUENCE [LARGE SCALE GENOMIC DNA]</scope>
    <source>
        <strain evidence="3">93TX-2</strain>
    </source>
</reference>
<gene>
    <name evidence="2" type="ORF">PSHT_03817</name>
</gene>
<organism evidence="2 3">
    <name type="scientific">Puccinia striiformis</name>
    <dbReference type="NCBI Taxonomy" id="27350"/>
    <lineage>
        <taxon>Eukaryota</taxon>
        <taxon>Fungi</taxon>
        <taxon>Dikarya</taxon>
        <taxon>Basidiomycota</taxon>
        <taxon>Pucciniomycotina</taxon>
        <taxon>Pucciniomycetes</taxon>
        <taxon>Pucciniales</taxon>
        <taxon>Pucciniaceae</taxon>
        <taxon>Puccinia</taxon>
    </lineage>
</organism>
<name>A0A2S4WEJ5_9BASI</name>
<protein>
    <submittedName>
        <fullName evidence="2">Uncharacterized protein</fullName>
    </submittedName>
</protein>
<feature type="compositionally biased region" description="Polar residues" evidence="1">
    <location>
        <begin position="640"/>
        <end position="661"/>
    </location>
</feature>
<feature type="compositionally biased region" description="Low complexity" evidence="1">
    <location>
        <begin position="1096"/>
        <end position="1113"/>
    </location>
</feature>
<feature type="compositionally biased region" description="Low complexity" evidence="1">
    <location>
        <begin position="288"/>
        <end position="310"/>
    </location>
</feature>
<dbReference type="InterPro" id="IPR015919">
    <property type="entry name" value="Cadherin-like_sf"/>
</dbReference>
<dbReference type="AlphaFoldDB" id="A0A2S4WEJ5"/>
<dbReference type="Proteomes" id="UP000238274">
    <property type="component" value="Unassembled WGS sequence"/>
</dbReference>
<feature type="compositionally biased region" description="Basic and acidic residues" evidence="1">
    <location>
        <begin position="576"/>
        <end position="595"/>
    </location>
</feature>
<reference evidence="3" key="3">
    <citation type="journal article" date="2018" name="Mol. Plant Microbe Interact.">
        <title>Genome sequence resources for the wheat stripe rust pathogen (Puccinia striiformis f. sp. tritici) and the barley stripe rust pathogen (Puccinia striiformis f. sp. hordei).</title>
        <authorList>
            <person name="Xia C."/>
            <person name="Wang M."/>
            <person name="Yin C."/>
            <person name="Cornejo O.E."/>
            <person name="Hulbert S.H."/>
            <person name="Chen X."/>
        </authorList>
    </citation>
    <scope>NUCLEOTIDE SEQUENCE [LARGE SCALE GENOMIC DNA]</scope>
    <source>
        <strain evidence="3">93TX-2</strain>
    </source>
</reference>
<evidence type="ECO:0000313" key="3">
    <source>
        <dbReference type="Proteomes" id="UP000238274"/>
    </source>
</evidence>
<feature type="compositionally biased region" description="Low complexity" evidence="1">
    <location>
        <begin position="662"/>
        <end position="676"/>
    </location>
</feature>
<dbReference type="EMBL" id="PKSM01000037">
    <property type="protein sequence ID" value="POW20171.1"/>
    <property type="molecule type" value="Genomic_DNA"/>
</dbReference>
<dbReference type="VEuPathDB" id="FungiDB:PSHT_03817"/>
<dbReference type="GO" id="GO:0005509">
    <property type="term" value="F:calcium ion binding"/>
    <property type="evidence" value="ECO:0007669"/>
    <property type="project" value="InterPro"/>
</dbReference>
<accession>A0A2S4WEJ5</accession>
<feature type="region of interest" description="Disordered" evidence="1">
    <location>
        <begin position="73"/>
        <end position="114"/>
    </location>
</feature>
<keyword evidence="3" id="KW-1185">Reference proteome</keyword>
<dbReference type="OrthoDB" id="5593376at2759"/>
<dbReference type="VEuPathDB" id="FungiDB:PSTT_12492"/>
<feature type="compositionally biased region" description="Low complexity" evidence="1">
    <location>
        <begin position="102"/>
        <end position="114"/>
    </location>
</feature>
<comment type="caution">
    <text evidence="2">The sequence shown here is derived from an EMBL/GenBank/DDBJ whole genome shotgun (WGS) entry which is preliminary data.</text>
</comment>
<feature type="region of interest" description="Disordered" evidence="1">
    <location>
        <begin position="151"/>
        <end position="216"/>
    </location>
</feature>
<feature type="compositionally biased region" description="Polar residues" evidence="1">
    <location>
        <begin position="598"/>
        <end position="631"/>
    </location>
</feature>
<evidence type="ECO:0000256" key="1">
    <source>
        <dbReference type="SAM" id="MobiDB-lite"/>
    </source>
</evidence>
<evidence type="ECO:0000313" key="2">
    <source>
        <dbReference type="EMBL" id="POW20171.1"/>
    </source>
</evidence>
<feature type="region of interest" description="Disordered" evidence="1">
    <location>
        <begin position="576"/>
        <end position="687"/>
    </location>
</feature>
<dbReference type="GO" id="GO:0016020">
    <property type="term" value="C:membrane"/>
    <property type="evidence" value="ECO:0007669"/>
    <property type="project" value="InterPro"/>
</dbReference>
<feature type="region of interest" description="Disordered" evidence="1">
    <location>
        <begin position="283"/>
        <end position="310"/>
    </location>
</feature>
<sequence>MNESSSSRTEYFDYYPRPAQHGHEQQQEVLLSQLDHHYTQLRTAIILNQPIQQPKDELLNTIHSLQQTQLISQQEFPLKLDRKRSRQKSDHHDHHNPKSARSNQSSSSFLESSSQFQHHQFTNYQSSTATNALHLSLPELAYQLPSDDLTNSLNDPVDSSAAADRPTKFRFGEEDLHSSSRISTEPYTFTSPSIPTRIGSSNPIPGLERRGSGPGQDDEMMMADGINQMPIDSSSSSVTTRSRTGTIESQQLEPGGFETLAEEINEDQDTSMDHPPLLPSPLSPTPIHPSLTDPILVSSSSSTTIPSTTTISSRTDDLIILPPSRVPSPPVNRQMGAASAGVSDLLAAQFEPIFTNWLGRLCSDLDMKDSKGESIHQTLMARKMQRLEESADFRPFKFRIQAFTNSFFEELVRNGFNEKDLPMKKVRQYLWSQSCISRFNEEGKKAKSKGNHVWHIEAKKMMNGQWRFLHFQRKIIGTPLIPEAYVGIKWTWTAKVWDPQCSAQNIKATFSSPSLNDDDDGCQLPDWLSWRGNTLSGIPPQNHLGRSFRIRVIAITNHLSKHSNLELSFQISVKSPEEMVTTRKNRKSSESEIHADSTIPQSSTEPASEDTTPTQSPPDLSNLLSHGSSTILEGIPNGMLITSSSDGNRSTGAYNSQLPSLSRTDSSESVSISSPSLEDPPRPGGPITFDGILTESNCLIRDIRSTALKEGGNLEFDSVHAADVLNGMMANTPTPTTTTLTDVVVDRLANLSAENNNNNNHNHNNNILHLVSPLQVVGKNQSIDLSSVNHHSLGSLHLDHEPQIGMRMSTQTQPKPNNLLSNGEGHMSTDLTDIDMIISSSNPALVASTLEPSSSGTGEMTSRVGGVILEQIMSPSQLMPPSSMVVSNKLKSVNCSTDLVVGRLINPSELIGGPPPTSTSITIVPSLSASSSSSSINNDPRVSLPSTELSSAEVTTRMMIEEAVQIHEVVVQQQAVALHEARLQTVRENLMSPDTFISDSAGNLIRTAIVSDDPIARQFAADVLGPMTSSTSTAPSTVNTTTTTSTGNAVVAGSTTFPTITSPAISKSTASTTNPNLITCNTTVSLPPPPPPTPATPSLNIPIPSSNKPSSSNDGLGFVIDNNNLNHLHINHHLNLHSNLIPITLLHPNPNPNSSSSSSSSSSTLKQFTHTNNLASLSSVAKSKAALL</sequence>
<dbReference type="SUPFAM" id="SSF49313">
    <property type="entry name" value="Cadherin-like"/>
    <property type="match status" value="1"/>
</dbReference>
<feature type="compositionally biased region" description="Pro residues" evidence="1">
    <location>
        <begin position="1086"/>
        <end position="1095"/>
    </location>
</feature>